<feature type="region of interest" description="Disordered" evidence="2">
    <location>
        <begin position="97"/>
        <end position="130"/>
    </location>
</feature>
<dbReference type="EMBL" id="CP111019">
    <property type="protein sequence ID" value="WAR12775.1"/>
    <property type="molecule type" value="Genomic_DNA"/>
</dbReference>
<evidence type="ECO:0000256" key="1">
    <source>
        <dbReference type="PROSITE-ProRule" id="PRU00024"/>
    </source>
</evidence>
<dbReference type="PROSITE" id="PS50119">
    <property type="entry name" value="ZF_BBOX"/>
    <property type="match status" value="1"/>
</dbReference>
<accession>A0ABY7EU03</accession>
<evidence type="ECO:0000256" key="2">
    <source>
        <dbReference type="SAM" id="MobiDB-lite"/>
    </source>
</evidence>
<keyword evidence="1" id="KW-0479">Metal-binding</keyword>
<dbReference type="SUPFAM" id="SSF57903">
    <property type="entry name" value="FYVE/PHD zinc finger"/>
    <property type="match status" value="1"/>
</dbReference>
<keyword evidence="5" id="KW-1185">Reference proteome</keyword>
<organism evidence="4 5">
    <name type="scientific">Mya arenaria</name>
    <name type="common">Soft-shell clam</name>
    <dbReference type="NCBI Taxonomy" id="6604"/>
    <lineage>
        <taxon>Eukaryota</taxon>
        <taxon>Metazoa</taxon>
        <taxon>Spiralia</taxon>
        <taxon>Lophotrochozoa</taxon>
        <taxon>Mollusca</taxon>
        <taxon>Bivalvia</taxon>
        <taxon>Autobranchia</taxon>
        <taxon>Heteroconchia</taxon>
        <taxon>Euheterodonta</taxon>
        <taxon>Imparidentia</taxon>
        <taxon>Neoheterodontei</taxon>
        <taxon>Myida</taxon>
        <taxon>Myoidea</taxon>
        <taxon>Myidae</taxon>
        <taxon>Mya</taxon>
    </lineage>
</organism>
<keyword evidence="1" id="KW-0863">Zinc-finger</keyword>
<reference evidence="4" key="1">
    <citation type="submission" date="2022-11" db="EMBL/GenBank/DDBJ databases">
        <title>Centuries of genome instability and evolution in soft-shell clam transmissible cancer (bioRxiv).</title>
        <authorList>
            <person name="Hart S.F.M."/>
            <person name="Yonemitsu M.A."/>
            <person name="Giersch R.M."/>
            <person name="Beal B.F."/>
            <person name="Arriagada G."/>
            <person name="Davis B.W."/>
            <person name="Ostrander E.A."/>
            <person name="Goff S.P."/>
            <person name="Metzger M.J."/>
        </authorList>
    </citation>
    <scope>NUCLEOTIDE SEQUENCE</scope>
    <source>
        <strain evidence="4">MELC-2E11</strain>
        <tissue evidence="4">Siphon/mantle</tissue>
    </source>
</reference>
<keyword evidence="1" id="KW-0862">Zinc</keyword>
<dbReference type="Proteomes" id="UP001164746">
    <property type="component" value="Chromosome 8"/>
</dbReference>
<evidence type="ECO:0000313" key="4">
    <source>
        <dbReference type="EMBL" id="WAR12775.1"/>
    </source>
</evidence>
<name>A0ABY7EU03_MYAAR</name>
<proteinExistence type="predicted"/>
<sequence>MEKRLFSGIDFLPDGPMASKPDVKKSTEAADAVEGRTIPQCKPCSTNNKTTAAQVYCHDCKEFQCSECSDHHNAFAFMSGHNIVDWKLKDPEEKALIHRGTQRLKPTGTRRERHSTSKAYRHSSREALNV</sequence>
<protein>
    <recommendedName>
        <fullName evidence="3">B box-type domain-containing protein</fullName>
    </recommendedName>
</protein>
<evidence type="ECO:0000259" key="3">
    <source>
        <dbReference type="PROSITE" id="PS50119"/>
    </source>
</evidence>
<gene>
    <name evidence="4" type="ORF">MAR_026955</name>
</gene>
<dbReference type="InterPro" id="IPR011011">
    <property type="entry name" value="Znf_FYVE_PHD"/>
</dbReference>
<evidence type="ECO:0000313" key="5">
    <source>
        <dbReference type="Proteomes" id="UP001164746"/>
    </source>
</evidence>
<dbReference type="InterPro" id="IPR000315">
    <property type="entry name" value="Znf_B-box"/>
</dbReference>
<feature type="domain" description="B box-type" evidence="3">
    <location>
        <begin position="44"/>
        <end position="86"/>
    </location>
</feature>
<dbReference type="Gene3D" id="3.30.160.60">
    <property type="entry name" value="Classic Zinc Finger"/>
    <property type="match status" value="1"/>
</dbReference>